<evidence type="ECO:0000256" key="4">
    <source>
        <dbReference type="ARBA" id="ARBA00022475"/>
    </source>
</evidence>
<comment type="similarity">
    <text evidence="2 8">Belongs to the Casparian strip membrane proteins (CASP) family.</text>
</comment>
<evidence type="ECO:0000256" key="1">
    <source>
        <dbReference type="ARBA" id="ARBA00004651"/>
    </source>
</evidence>
<comment type="subcellular location">
    <subcellularLocation>
        <location evidence="1 8">Cell membrane</location>
        <topology evidence="1 8">Multi-pass membrane protein</topology>
    </subcellularLocation>
</comment>
<dbReference type="GeneID" id="101509768"/>
<dbReference type="RefSeq" id="XP_004506917.1">
    <property type="nucleotide sequence ID" value="XM_004506860.3"/>
</dbReference>
<dbReference type="Proteomes" id="UP000087171">
    <property type="component" value="Chromosome Ca6"/>
</dbReference>
<dbReference type="PaxDb" id="3827-XP_004506917.1"/>
<accession>A0A1S2YM96</accession>
<evidence type="ECO:0000256" key="8">
    <source>
        <dbReference type="RuleBase" id="RU361233"/>
    </source>
</evidence>
<dbReference type="KEGG" id="cam:101509768"/>
<feature type="transmembrane region" description="Helical" evidence="8">
    <location>
        <begin position="42"/>
        <end position="60"/>
    </location>
</feature>
<keyword evidence="4 8" id="KW-1003">Cell membrane</keyword>
<evidence type="ECO:0000256" key="3">
    <source>
        <dbReference type="ARBA" id="ARBA00011489"/>
    </source>
</evidence>
<feature type="domain" description="Casparian strip membrane protein" evidence="10">
    <location>
        <begin position="38"/>
        <end position="169"/>
    </location>
</feature>
<comment type="caution">
    <text evidence="8">Lacks conserved residue(s) required for the propagation of feature annotation.</text>
</comment>
<proteinExistence type="inferred from homology"/>
<dbReference type="STRING" id="3827.A0A1S2YM96"/>
<name>A0A1S2YM96_CICAR</name>
<keyword evidence="6 8" id="KW-1133">Transmembrane helix</keyword>
<feature type="compositionally biased region" description="Polar residues" evidence="9">
    <location>
        <begin position="1"/>
        <end position="10"/>
    </location>
</feature>
<keyword evidence="11" id="KW-1185">Reference proteome</keyword>
<dbReference type="AlphaFoldDB" id="A0A1S2YM96"/>
<reference evidence="12" key="2">
    <citation type="submission" date="2025-08" db="UniProtKB">
        <authorList>
            <consortium name="RefSeq"/>
        </authorList>
    </citation>
    <scope>IDENTIFICATION</scope>
    <source>
        <tissue evidence="12">Etiolated seedlings</tissue>
    </source>
</reference>
<evidence type="ECO:0000256" key="6">
    <source>
        <dbReference type="ARBA" id="ARBA00022989"/>
    </source>
</evidence>
<dbReference type="PANTHER" id="PTHR33573">
    <property type="entry name" value="CASP-LIKE PROTEIN 4A4"/>
    <property type="match status" value="1"/>
</dbReference>
<dbReference type="eggNOG" id="ENOG502RYC3">
    <property type="taxonomic scope" value="Eukaryota"/>
</dbReference>
<evidence type="ECO:0000313" key="12">
    <source>
        <dbReference type="RefSeq" id="XP_004506917.1"/>
    </source>
</evidence>
<keyword evidence="5 8" id="KW-0812">Transmembrane</keyword>
<evidence type="ECO:0000313" key="11">
    <source>
        <dbReference type="Proteomes" id="UP000087171"/>
    </source>
</evidence>
<dbReference type="Pfam" id="PF04535">
    <property type="entry name" value="CASP_dom"/>
    <property type="match status" value="1"/>
</dbReference>
<dbReference type="PANTHER" id="PTHR33573:SF57">
    <property type="entry name" value="CASP-LIKE PROTEIN 4B1"/>
    <property type="match status" value="1"/>
</dbReference>
<evidence type="ECO:0000256" key="9">
    <source>
        <dbReference type="SAM" id="MobiDB-lite"/>
    </source>
</evidence>
<protein>
    <recommendedName>
        <fullName evidence="8">CASP-like protein</fullName>
    </recommendedName>
</protein>
<feature type="region of interest" description="Disordered" evidence="9">
    <location>
        <begin position="1"/>
        <end position="23"/>
    </location>
</feature>
<keyword evidence="7 8" id="KW-0472">Membrane</keyword>
<comment type="subunit">
    <text evidence="3 8">Homodimer and heterodimers.</text>
</comment>
<dbReference type="OrthoDB" id="1924823at2759"/>
<evidence type="ECO:0000259" key="10">
    <source>
        <dbReference type="Pfam" id="PF04535"/>
    </source>
</evidence>
<evidence type="ECO:0000256" key="7">
    <source>
        <dbReference type="ARBA" id="ARBA00023136"/>
    </source>
</evidence>
<dbReference type="GO" id="GO:0005886">
    <property type="term" value="C:plasma membrane"/>
    <property type="evidence" value="ECO:0007669"/>
    <property type="project" value="UniProtKB-SubCell"/>
</dbReference>
<feature type="transmembrane region" description="Helical" evidence="8">
    <location>
        <begin position="160"/>
        <end position="181"/>
    </location>
</feature>
<evidence type="ECO:0000256" key="5">
    <source>
        <dbReference type="ARBA" id="ARBA00022692"/>
    </source>
</evidence>
<gene>
    <name evidence="12" type="primary">LOC101509768</name>
</gene>
<feature type="transmembrane region" description="Helical" evidence="8">
    <location>
        <begin position="80"/>
        <end position="97"/>
    </location>
</feature>
<reference evidence="11" key="1">
    <citation type="journal article" date="2013" name="Nat. Biotechnol.">
        <title>Draft genome sequence of chickpea (Cicer arietinum) provides a resource for trait improvement.</title>
        <authorList>
            <person name="Varshney R.K."/>
            <person name="Song C."/>
            <person name="Saxena R.K."/>
            <person name="Azam S."/>
            <person name="Yu S."/>
            <person name="Sharpe A.G."/>
            <person name="Cannon S."/>
            <person name="Baek J."/>
            <person name="Rosen B.D."/>
            <person name="Tar'an B."/>
            <person name="Millan T."/>
            <person name="Zhang X."/>
            <person name="Ramsay L.D."/>
            <person name="Iwata A."/>
            <person name="Wang Y."/>
            <person name="Nelson W."/>
            <person name="Farmer A.D."/>
            <person name="Gaur P.M."/>
            <person name="Soderlund C."/>
            <person name="Penmetsa R.V."/>
            <person name="Xu C."/>
            <person name="Bharti A.K."/>
            <person name="He W."/>
            <person name="Winter P."/>
            <person name="Zhao S."/>
            <person name="Hane J.K."/>
            <person name="Carrasquilla-Garcia N."/>
            <person name="Condie J.A."/>
            <person name="Upadhyaya H.D."/>
            <person name="Luo M.C."/>
            <person name="Thudi M."/>
            <person name="Gowda C.L."/>
            <person name="Singh N.P."/>
            <person name="Lichtenzveig J."/>
            <person name="Gali K.K."/>
            <person name="Rubio J."/>
            <person name="Nadarajan N."/>
            <person name="Dolezel J."/>
            <person name="Bansal K.C."/>
            <person name="Xu X."/>
            <person name="Edwards D."/>
            <person name="Zhang G."/>
            <person name="Kahl G."/>
            <person name="Gil J."/>
            <person name="Singh K.B."/>
            <person name="Datta S.K."/>
            <person name="Jackson S.A."/>
            <person name="Wang J."/>
            <person name="Cook D.R."/>
        </authorList>
    </citation>
    <scope>NUCLEOTIDE SEQUENCE [LARGE SCALE GENOMIC DNA]</scope>
    <source>
        <strain evidence="11">cv. CDC Frontier</strain>
    </source>
</reference>
<dbReference type="InterPro" id="IPR006702">
    <property type="entry name" value="CASP_dom"/>
</dbReference>
<sequence>MEMLASNDSQVKVDTKSEPSMGGGRHVGIVQRWKVEDSLKRYTLGFRVVTLFFSLVSFLLMASNNHGGWRNFYNYEEYRYLLAGGIISILYTGGQVFRQIHELSTGNHLLRATTTTVIDFVGDQGISYLLISSASTSITITNRMREVIDDVFTDSSTASISMLFFAFLCLAISAIISGYRLSAQNYI</sequence>
<evidence type="ECO:0000256" key="2">
    <source>
        <dbReference type="ARBA" id="ARBA00007651"/>
    </source>
</evidence>
<organism evidence="11 12">
    <name type="scientific">Cicer arietinum</name>
    <name type="common">Chickpea</name>
    <name type="synonym">Garbanzo</name>
    <dbReference type="NCBI Taxonomy" id="3827"/>
    <lineage>
        <taxon>Eukaryota</taxon>
        <taxon>Viridiplantae</taxon>
        <taxon>Streptophyta</taxon>
        <taxon>Embryophyta</taxon>
        <taxon>Tracheophyta</taxon>
        <taxon>Spermatophyta</taxon>
        <taxon>Magnoliopsida</taxon>
        <taxon>eudicotyledons</taxon>
        <taxon>Gunneridae</taxon>
        <taxon>Pentapetalae</taxon>
        <taxon>rosids</taxon>
        <taxon>fabids</taxon>
        <taxon>Fabales</taxon>
        <taxon>Fabaceae</taxon>
        <taxon>Papilionoideae</taxon>
        <taxon>50 kb inversion clade</taxon>
        <taxon>NPAAA clade</taxon>
        <taxon>Hologalegina</taxon>
        <taxon>IRL clade</taxon>
        <taxon>Cicereae</taxon>
        <taxon>Cicer</taxon>
    </lineage>
</organism>